<dbReference type="EMBL" id="AP014680">
    <property type="protein sequence ID" value="BAP85630.1"/>
    <property type="molecule type" value="Genomic_DNA"/>
</dbReference>
<dbReference type="InterPro" id="IPR037123">
    <property type="entry name" value="PRibGlycinamide_synth_C_sf"/>
</dbReference>
<protein>
    <recommendedName>
        <fullName evidence="4 14">Phosphoribosylamine--glycine ligase</fullName>
        <ecNumber evidence="4 14">6.3.4.13</ecNumber>
    </recommendedName>
    <alternativeName>
        <fullName evidence="14">GARS</fullName>
    </alternativeName>
    <alternativeName>
        <fullName evidence="12 14">Glycinamide ribonucleotide synthetase</fullName>
    </alternativeName>
    <alternativeName>
        <fullName evidence="13 14">Phosphoribosylglycinamide synthetase</fullName>
    </alternativeName>
</protein>
<dbReference type="SUPFAM" id="SSF56059">
    <property type="entry name" value="Glutathione synthetase ATP-binding domain-like"/>
    <property type="match status" value="1"/>
</dbReference>
<reference evidence="17 18" key="1">
    <citation type="submission" date="2014-11" db="EMBL/GenBank/DDBJ databases">
        <title>Complete genome sequence and analysis of Lactobacillus hokkaidonensis LOOC260T.</title>
        <authorList>
            <person name="Tanizawa Y."/>
            <person name="Tohno M."/>
            <person name="Kaminuma E."/>
            <person name="Nakamura Y."/>
            <person name="Arita M."/>
        </authorList>
    </citation>
    <scope>NUCLEOTIDE SEQUENCE [LARGE SCALE GENOMIC DNA]</scope>
    <source>
        <strain evidence="17 18">LOOC260</strain>
    </source>
</reference>
<dbReference type="Proteomes" id="UP000031620">
    <property type="component" value="Chromosome"/>
</dbReference>
<comment type="cofactor">
    <cofactor evidence="2">
        <name>Mg(2+)</name>
        <dbReference type="ChEBI" id="CHEBI:18420"/>
    </cofactor>
</comment>
<keyword evidence="9 15" id="KW-0067">ATP-binding</keyword>
<keyword evidence="5 14" id="KW-0436">Ligase</keyword>
<evidence type="ECO:0000256" key="2">
    <source>
        <dbReference type="ARBA" id="ARBA00001946"/>
    </source>
</evidence>
<keyword evidence="8 14" id="KW-0658">Purine biosynthesis</keyword>
<dbReference type="GO" id="GO:0009113">
    <property type="term" value="P:purine nucleobase biosynthetic process"/>
    <property type="evidence" value="ECO:0007669"/>
    <property type="project" value="InterPro"/>
</dbReference>
<evidence type="ECO:0000256" key="9">
    <source>
        <dbReference type="ARBA" id="ARBA00022840"/>
    </source>
</evidence>
<proteinExistence type="inferred from homology"/>
<evidence type="ECO:0000313" key="18">
    <source>
        <dbReference type="Proteomes" id="UP000031620"/>
    </source>
</evidence>
<dbReference type="HAMAP" id="MF_00138">
    <property type="entry name" value="GARS"/>
    <property type="match status" value="1"/>
</dbReference>
<dbReference type="InterPro" id="IPR016185">
    <property type="entry name" value="PreATP-grasp_dom_sf"/>
</dbReference>
<evidence type="ECO:0000256" key="3">
    <source>
        <dbReference type="ARBA" id="ARBA00005174"/>
    </source>
</evidence>
<dbReference type="HOGENOM" id="CLU_027420_3_1_9"/>
<dbReference type="GO" id="GO:0006189">
    <property type="term" value="P:'de novo' IMP biosynthetic process"/>
    <property type="evidence" value="ECO:0007669"/>
    <property type="project" value="UniProtKB-UniRule"/>
</dbReference>
<dbReference type="InterPro" id="IPR011054">
    <property type="entry name" value="Rudment_hybrid_motif"/>
</dbReference>
<dbReference type="NCBIfam" id="TIGR00877">
    <property type="entry name" value="purD"/>
    <property type="match status" value="1"/>
</dbReference>
<keyword evidence="6" id="KW-0479">Metal-binding</keyword>
<evidence type="ECO:0000256" key="6">
    <source>
        <dbReference type="ARBA" id="ARBA00022723"/>
    </source>
</evidence>
<evidence type="ECO:0000256" key="10">
    <source>
        <dbReference type="ARBA" id="ARBA00023211"/>
    </source>
</evidence>
<evidence type="ECO:0000313" key="17">
    <source>
        <dbReference type="EMBL" id="BAP85630.1"/>
    </source>
</evidence>
<dbReference type="FunFam" id="3.30.470.20:FF:000018">
    <property type="entry name" value="Trifunctional purine biosynthetic protein adenosine-3"/>
    <property type="match status" value="1"/>
</dbReference>
<dbReference type="SUPFAM" id="SSF51246">
    <property type="entry name" value="Rudiment single hybrid motif"/>
    <property type="match status" value="1"/>
</dbReference>
<dbReference type="InterPro" id="IPR020561">
    <property type="entry name" value="PRibGlycinamid_synth_ATP-grasp"/>
</dbReference>
<dbReference type="SMART" id="SM01209">
    <property type="entry name" value="GARS_A"/>
    <property type="match status" value="1"/>
</dbReference>
<dbReference type="Gene3D" id="3.30.1490.20">
    <property type="entry name" value="ATP-grasp fold, A domain"/>
    <property type="match status" value="1"/>
</dbReference>
<dbReference type="Pfam" id="PF02843">
    <property type="entry name" value="GARS_C"/>
    <property type="match status" value="1"/>
</dbReference>
<dbReference type="KEGG" id="lho:LOOC260_110910"/>
<evidence type="ECO:0000256" key="11">
    <source>
        <dbReference type="ARBA" id="ARBA00038345"/>
    </source>
</evidence>
<dbReference type="SUPFAM" id="SSF52440">
    <property type="entry name" value="PreATP-grasp domain"/>
    <property type="match status" value="1"/>
</dbReference>
<evidence type="ECO:0000256" key="12">
    <source>
        <dbReference type="ARBA" id="ARBA00042242"/>
    </source>
</evidence>
<evidence type="ECO:0000256" key="15">
    <source>
        <dbReference type="PROSITE-ProRule" id="PRU00409"/>
    </source>
</evidence>
<evidence type="ECO:0000256" key="5">
    <source>
        <dbReference type="ARBA" id="ARBA00022598"/>
    </source>
</evidence>
<evidence type="ECO:0000256" key="7">
    <source>
        <dbReference type="ARBA" id="ARBA00022741"/>
    </source>
</evidence>
<dbReference type="UniPathway" id="UPA00074">
    <property type="reaction ID" value="UER00125"/>
</dbReference>
<evidence type="ECO:0000256" key="1">
    <source>
        <dbReference type="ARBA" id="ARBA00001936"/>
    </source>
</evidence>
<comment type="cofactor">
    <cofactor evidence="1">
        <name>Mn(2+)</name>
        <dbReference type="ChEBI" id="CHEBI:29035"/>
    </cofactor>
</comment>
<gene>
    <name evidence="14 17" type="primary">purD</name>
    <name evidence="17" type="ORF">LOOC260_110910</name>
</gene>
<dbReference type="GO" id="GO:0005524">
    <property type="term" value="F:ATP binding"/>
    <property type="evidence" value="ECO:0007669"/>
    <property type="project" value="UniProtKB-UniRule"/>
</dbReference>
<feature type="domain" description="ATP-grasp" evidence="16">
    <location>
        <begin position="109"/>
        <end position="313"/>
    </location>
</feature>
<dbReference type="Gene3D" id="3.40.50.20">
    <property type="match status" value="1"/>
</dbReference>
<dbReference type="GO" id="GO:0046872">
    <property type="term" value="F:metal ion binding"/>
    <property type="evidence" value="ECO:0007669"/>
    <property type="project" value="UniProtKB-KW"/>
</dbReference>
<organism evidence="17 18">
    <name type="scientific">Paucilactobacillus hokkaidonensis JCM 18461</name>
    <dbReference type="NCBI Taxonomy" id="1291742"/>
    <lineage>
        <taxon>Bacteria</taxon>
        <taxon>Bacillati</taxon>
        <taxon>Bacillota</taxon>
        <taxon>Bacilli</taxon>
        <taxon>Lactobacillales</taxon>
        <taxon>Lactobacillaceae</taxon>
        <taxon>Paucilactobacillus</taxon>
    </lineage>
</organism>
<dbReference type="InterPro" id="IPR020562">
    <property type="entry name" value="PRibGlycinamide_synth_N"/>
</dbReference>
<dbReference type="STRING" id="1291742.LOOC260_110910"/>
<dbReference type="PANTHER" id="PTHR43472">
    <property type="entry name" value="PHOSPHORIBOSYLAMINE--GLYCINE LIGASE"/>
    <property type="match status" value="1"/>
</dbReference>
<dbReference type="AlphaFoldDB" id="A0A0A1GUK4"/>
<dbReference type="PANTHER" id="PTHR43472:SF1">
    <property type="entry name" value="PHOSPHORIBOSYLAMINE--GLYCINE LIGASE, CHLOROPLASTIC"/>
    <property type="match status" value="1"/>
</dbReference>
<dbReference type="Pfam" id="PF01071">
    <property type="entry name" value="GARS_A"/>
    <property type="match status" value="1"/>
</dbReference>
<dbReference type="InterPro" id="IPR020560">
    <property type="entry name" value="PRibGlycinamide_synth_C-dom"/>
</dbReference>
<dbReference type="InterPro" id="IPR013815">
    <property type="entry name" value="ATP_grasp_subdomain_1"/>
</dbReference>
<dbReference type="PROSITE" id="PS50975">
    <property type="entry name" value="ATP_GRASP"/>
    <property type="match status" value="1"/>
</dbReference>
<evidence type="ECO:0000256" key="8">
    <source>
        <dbReference type="ARBA" id="ARBA00022755"/>
    </source>
</evidence>
<comment type="catalytic activity">
    <reaction evidence="14">
        <text>5-phospho-beta-D-ribosylamine + glycine + ATP = N(1)-(5-phospho-beta-D-ribosyl)glycinamide + ADP + phosphate + H(+)</text>
        <dbReference type="Rhea" id="RHEA:17453"/>
        <dbReference type="ChEBI" id="CHEBI:15378"/>
        <dbReference type="ChEBI" id="CHEBI:30616"/>
        <dbReference type="ChEBI" id="CHEBI:43474"/>
        <dbReference type="ChEBI" id="CHEBI:57305"/>
        <dbReference type="ChEBI" id="CHEBI:58681"/>
        <dbReference type="ChEBI" id="CHEBI:143788"/>
        <dbReference type="ChEBI" id="CHEBI:456216"/>
        <dbReference type="EC" id="6.3.4.13"/>
    </reaction>
</comment>
<dbReference type="InterPro" id="IPR011761">
    <property type="entry name" value="ATP-grasp"/>
</dbReference>
<comment type="similarity">
    <text evidence="11 14">Belongs to the GARS family.</text>
</comment>
<dbReference type="Gene3D" id="3.90.600.10">
    <property type="entry name" value="Phosphoribosylglycinamide synthetase, C-terminal domain"/>
    <property type="match status" value="1"/>
</dbReference>
<dbReference type="SMART" id="SM01210">
    <property type="entry name" value="GARS_C"/>
    <property type="match status" value="1"/>
</dbReference>
<evidence type="ECO:0000256" key="13">
    <source>
        <dbReference type="ARBA" id="ARBA00042864"/>
    </source>
</evidence>
<evidence type="ECO:0000259" key="16">
    <source>
        <dbReference type="PROSITE" id="PS50975"/>
    </source>
</evidence>
<accession>A0A0A1GUK4</accession>
<keyword evidence="7 15" id="KW-0547">Nucleotide-binding</keyword>
<dbReference type="RefSeq" id="WP_041093527.1">
    <property type="nucleotide sequence ID" value="NZ_AP014680.1"/>
</dbReference>
<dbReference type="InterPro" id="IPR000115">
    <property type="entry name" value="PRibGlycinamide_synth"/>
</dbReference>
<keyword evidence="10" id="KW-0464">Manganese</keyword>
<dbReference type="Pfam" id="PF02844">
    <property type="entry name" value="GARS_N"/>
    <property type="match status" value="1"/>
</dbReference>
<dbReference type="EC" id="6.3.4.13" evidence="4 14"/>
<evidence type="ECO:0000256" key="4">
    <source>
        <dbReference type="ARBA" id="ARBA00013255"/>
    </source>
</evidence>
<comment type="pathway">
    <text evidence="3 14">Purine metabolism; IMP biosynthesis via de novo pathway; N(1)-(5-phospho-D-ribosyl)glycinamide from 5-phospho-alpha-D-ribose 1-diphosphate: step 2/2.</text>
</comment>
<sequence length="419" mass="45466">MATVLVIGSGAREHAICRQFLLSPQVSNVYCAPGNIGMQSDEITCVAIDELNFVALINFAQVNKIDLTFVGPELPLQQGIVDAFKQAKLTIFGPAKRAAALEGSKKFAKKIMEQAGVPTATYQSFKTEKSALTALKTATFPIVIKANGLAAGKGVVVASDLKEANMAVHQMLGSHQFNTQEIIIEEFLQGQEFSLMAFVSGRQIVPMPLSQDHKAAFDGDQGPNTGGMGAYSPVPQIATTQANQMQAQILQPVVDVMADNGYPFTGILYAGLMMTKDGVKVIEFNVRLGDPETSVVLPQLKSDFYQLVMDLLQHHKSHVEWQTNTSFIGVVVAAEGYPVKTGHGDKLTTFESLPANITCDFAGVSSNEHELVSHGGRILCLVTHAKSLVTAQTKLYQWLDQQQLTGLRYRHDIGMKARQ</sequence>
<name>A0A0A1GUK4_9LACO</name>
<evidence type="ECO:0000256" key="14">
    <source>
        <dbReference type="HAMAP-Rule" id="MF_00138"/>
    </source>
</evidence>
<dbReference type="GO" id="GO:0004637">
    <property type="term" value="F:phosphoribosylamine-glycine ligase activity"/>
    <property type="evidence" value="ECO:0007669"/>
    <property type="project" value="UniProtKB-UniRule"/>
</dbReference>
<dbReference type="Gene3D" id="3.30.470.20">
    <property type="entry name" value="ATP-grasp fold, B domain"/>
    <property type="match status" value="1"/>
</dbReference>